<dbReference type="InterPro" id="IPR009526">
    <property type="entry name" value="DUF1146"/>
</dbReference>
<evidence type="ECO:0000313" key="3">
    <source>
        <dbReference type="Proteomes" id="UP000030147"/>
    </source>
</evidence>
<gene>
    <name evidence="2" type="ORF">N782_16290</name>
</gene>
<dbReference type="Proteomes" id="UP000030147">
    <property type="component" value="Unassembled WGS sequence"/>
</dbReference>
<dbReference type="RefSeq" id="WP_036821845.1">
    <property type="nucleotide sequence ID" value="NZ_AVBF01000047.1"/>
</dbReference>
<dbReference type="EMBL" id="AVBF01000047">
    <property type="protein sequence ID" value="KGP71797.1"/>
    <property type="molecule type" value="Genomic_DNA"/>
</dbReference>
<dbReference type="AlphaFoldDB" id="A0A0A2T7M2"/>
<dbReference type="eggNOG" id="COG4836">
    <property type="taxonomic scope" value="Bacteria"/>
</dbReference>
<feature type="transmembrane region" description="Helical" evidence="1">
    <location>
        <begin position="46"/>
        <end position="66"/>
    </location>
</feature>
<reference evidence="2 3" key="1">
    <citation type="journal article" date="2015" name="Stand. Genomic Sci.">
        <title>High quality draft genome sequence of the moderately halophilic bacterium Pontibacillus yanchengensis Y32(T) and comparison among Pontibacillus genomes.</title>
        <authorList>
            <person name="Huang J."/>
            <person name="Qiao Z.X."/>
            <person name="Tang J.W."/>
            <person name="Wang G."/>
        </authorList>
    </citation>
    <scope>NUCLEOTIDE SEQUENCE [LARGE SCALE GENOMIC DNA]</scope>
    <source>
        <strain evidence="2 3">Y32</strain>
    </source>
</reference>
<keyword evidence="1" id="KW-0472">Membrane</keyword>
<name>A0A0A2T7M2_9BACI</name>
<organism evidence="2 3">
    <name type="scientific">Pontibacillus yanchengensis Y32</name>
    <dbReference type="NCBI Taxonomy" id="1385514"/>
    <lineage>
        <taxon>Bacteria</taxon>
        <taxon>Bacillati</taxon>
        <taxon>Bacillota</taxon>
        <taxon>Bacilli</taxon>
        <taxon>Bacillales</taxon>
        <taxon>Bacillaceae</taxon>
        <taxon>Pontibacillus</taxon>
    </lineage>
</organism>
<protein>
    <submittedName>
        <fullName evidence="2">Membrane protein</fullName>
    </submittedName>
</protein>
<dbReference type="STRING" id="1385514.N782_16290"/>
<comment type="caution">
    <text evidence="2">The sequence shown here is derived from an EMBL/GenBank/DDBJ whole genome shotgun (WGS) entry which is preliminary data.</text>
</comment>
<dbReference type="Pfam" id="PF06612">
    <property type="entry name" value="DUF1146"/>
    <property type="match status" value="1"/>
</dbReference>
<dbReference type="NCBIfam" id="TIGR02327">
    <property type="entry name" value="int_mem_ywzB"/>
    <property type="match status" value="1"/>
</dbReference>
<accession>A0A0A2T7M2</accession>
<evidence type="ECO:0000313" key="2">
    <source>
        <dbReference type="EMBL" id="KGP71797.1"/>
    </source>
</evidence>
<proteinExistence type="predicted"/>
<keyword evidence="3" id="KW-1185">Reference proteome</keyword>
<evidence type="ECO:0000256" key="1">
    <source>
        <dbReference type="SAM" id="Phobius"/>
    </source>
</evidence>
<dbReference type="OrthoDB" id="1651016at2"/>
<keyword evidence="1" id="KW-0812">Transmembrane</keyword>
<sequence>MDAVGYQSLTNMISHIVFIMITWRLLQSINLDGLIKKGKVFEARLLLIFLTITIGTAVSNFFLDYLQWSKNLQFLL</sequence>
<feature type="transmembrane region" description="Helical" evidence="1">
    <location>
        <begin position="6"/>
        <end position="26"/>
    </location>
</feature>
<keyword evidence="1" id="KW-1133">Transmembrane helix</keyword>